<dbReference type="GO" id="GO:0016491">
    <property type="term" value="F:oxidoreductase activity"/>
    <property type="evidence" value="ECO:0007669"/>
    <property type="project" value="UniProtKB-KW"/>
</dbReference>
<dbReference type="RefSeq" id="WP_317624988.1">
    <property type="nucleotide sequence ID" value="NZ_JANFFA010000001.1"/>
</dbReference>
<organism evidence="5 6">
    <name type="scientific">Rhodalgimonas zhirmunskyi</name>
    <dbReference type="NCBI Taxonomy" id="2964767"/>
    <lineage>
        <taxon>Bacteria</taxon>
        <taxon>Pseudomonadati</taxon>
        <taxon>Pseudomonadota</taxon>
        <taxon>Alphaproteobacteria</taxon>
        <taxon>Rhodobacterales</taxon>
        <taxon>Roseobacteraceae</taxon>
        <taxon>Rhodalgimonas</taxon>
    </lineage>
</organism>
<dbReference type="EMBL" id="JANFFA010000001">
    <property type="protein sequence ID" value="MDQ2093396.1"/>
    <property type="molecule type" value="Genomic_DNA"/>
</dbReference>
<name>A0AAJ1X4D6_9RHOB</name>
<dbReference type="Gene3D" id="3.40.50.720">
    <property type="entry name" value="NAD(P)-binding Rossmann-like Domain"/>
    <property type="match status" value="1"/>
</dbReference>
<sequence length="272" mass="29743">MSKPFKKILITGAAGRLGTELRRGLVPLAESLVIADKVACEDVQPHEEMKVFDLADEAAVMAAAEGCDAIVHMGGAPFERPWQDVLDSNIRGSYHIYEAARAHGVRRVVYASSVHAIGYRRLDEGMRGDAPPRPDSLYGVSKCFVEALASLYWDKFGIESGCIRIFSSFPEPADRRMLWSWLSFDDMVRLVSSCLTAPHLGFTIAAGMSDNKVKPVDMSNAGHIGYAPQDSSEPYREKVEAAHPISDPKALSTQVIGGYFVDMGHPDDEGEP</sequence>
<evidence type="ECO:0000256" key="1">
    <source>
        <dbReference type="ARBA" id="ARBA00007637"/>
    </source>
</evidence>
<comment type="caution">
    <text evidence="5">The sequence shown here is derived from an EMBL/GenBank/DDBJ whole genome shotgun (WGS) entry which is preliminary data.</text>
</comment>
<reference evidence="5" key="1">
    <citation type="submission" date="2022-07" db="EMBL/GenBank/DDBJ databases">
        <authorList>
            <person name="Otstavnykh N."/>
            <person name="Isaeva M."/>
            <person name="Bystritskaya E."/>
        </authorList>
    </citation>
    <scope>NUCLEOTIDE SEQUENCE</scope>
    <source>
        <strain evidence="5">10Alg 79</strain>
    </source>
</reference>
<feature type="domain" description="NAD-dependent epimerase/dehydratase" evidence="4">
    <location>
        <begin position="8"/>
        <end position="169"/>
    </location>
</feature>
<evidence type="ECO:0000256" key="3">
    <source>
        <dbReference type="ARBA" id="ARBA00023027"/>
    </source>
</evidence>
<keyword evidence="2" id="KW-0560">Oxidoreductase</keyword>
<evidence type="ECO:0000259" key="4">
    <source>
        <dbReference type="Pfam" id="PF01370"/>
    </source>
</evidence>
<evidence type="ECO:0000313" key="6">
    <source>
        <dbReference type="Proteomes" id="UP001227162"/>
    </source>
</evidence>
<evidence type="ECO:0000256" key="2">
    <source>
        <dbReference type="ARBA" id="ARBA00023002"/>
    </source>
</evidence>
<dbReference type="InterPro" id="IPR036291">
    <property type="entry name" value="NAD(P)-bd_dom_sf"/>
</dbReference>
<dbReference type="Proteomes" id="UP001227162">
    <property type="component" value="Unassembled WGS sequence"/>
</dbReference>
<accession>A0AAJ1X4D6</accession>
<gene>
    <name evidence="5" type="ORF">NOI20_04680</name>
</gene>
<dbReference type="InterPro" id="IPR001509">
    <property type="entry name" value="Epimerase_deHydtase"/>
</dbReference>
<dbReference type="AlphaFoldDB" id="A0AAJ1X4D6"/>
<dbReference type="PANTHER" id="PTHR43103">
    <property type="entry name" value="NUCLEOSIDE-DIPHOSPHATE-SUGAR EPIMERASE"/>
    <property type="match status" value="1"/>
</dbReference>
<dbReference type="PANTHER" id="PTHR43103:SF5">
    <property type="entry name" value="4-EPIMERASE, PUTATIVE (AFU_ORTHOLOGUE AFUA_7G00360)-RELATED"/>
    <property type="match status" value="1"/>
</dbReference>
<protein>
    <submittedName>
        <fullName evidence="5">NAD(P)-dependent oxidoreductase</fullName>
    </submittedName>
</protein>
<dbReference type="CDD" id="cd08946">
    <property type="entry name" value="SDR_e"/>
    <property type="match status" value="1"/>
</dbReference>
<evidence type="ECO:0000313" key="5">
    <source>
        <dbReference type="EMBL" id="MDQ2093396.1"/>
    </source>
</evidence>
<proteinExistence type="inferred from homology"/>
<reference evidence="5" key="2">
    <citation type="submission" date="2023-04" db="EMBL/GenBank/DDBJ databases">
        <title>'Rhodoalgimonas zhirmunskyi' gen. nov., isolated from a red alga.</title>
        <authorList>
            <person name="Nedashkovskaya O.I."/>
            <person name="Otstavnykh N.Y."/>
            <person name="Bystritskaya E.P."/>
            <person name="Balabanova L.A."/>
            <person name="Isaeva M.P."/>
        </authorList>
    </citation>
    <scope>NUCLEOTIDE SEQUENCE</scope>
    <source>
        <strain evidence="5">10Alg 79</strain>
    </source>
</reference>
<keyword evidence="6" id="KW-1185">Reference proteome</keyword>
<comment type="similarity">
    <text evidence="1">Belongs to the NAD(P)-dependent epimerase/dehydratase family.</text>
</comment>
<dbReference type="SUPFAM" id="SSF51735">
    <property type="entry name" value="NAD(P)-binding Rossmann-fold domains"/>
    <property type="match status" value="1"/>
</dbReference>
<dbReference type="Pfam" id="PF01370">
    <property type="entry name" value="Epimerase"/>
    <property type="match status" value="1"/>
</dbReference>
<keyword evidence="3" id="KW-0520">NAD</keyword>